<dbReference type="EMBL" id="FQ790267">
    <property type="protein sequence ID" value="CCD44004.1"/>
    <property type="molecule type" value="Genomic_DNA"/>
</dbReference>
<gene>
    <name evidence="1" type="ORF">BofuT4_uP062140.1</name>
</gene>
<sequence>MRLKSLPSLFTALTGQHLRITHLHLSRFPTMYVPTGSIQTIALGTVLVKTDLENKRQLSNQTPA</sequence>
<dbReference type="AlphaFoldDB" id="G2XU34"/>
<protein>
    <submittedName>
        <fullName evidence="1">Uncharacterized protein</fullName>
    </submittedName>
</protein>
<evidence type="ECO:0000313" key="1">
    <source>
        <dbReference type="EMBL" id="CCD44004.1"/>
    </source>
</evidence>
<dbReference type="Proteomes" id="UP000008177">
    <property type="component" value="Unplaced contigs"/>
</dbReference>
<organism evidence="1 2">
    <name type="scientific">Botryotinia fuckeliana (strain T4)</name>
    <name type="common">Noble rot fungus</name>
    <name type="synonym">Botrytis cinerea</name>
    <dbReference type="NCBI Taxonomy" id="999810"/>
    <lineage>
        <taxon>Eukaryota</taxon>
        <taxon>Fungi</taxon>
        <taxon>Dikarya</taxon>
        <taxon>Ascomycota</taxon>
        <taxon>Pezizomycotina</taxon>
        <taxon>Leotiomycetes</taxon>
        <taxon>Helotiales</taxon>
        <taxon>Sclerotiniaceae</taxon>
        <taxon>Botrytis</taxon>
    </lineage>
</organism>
<dbReference type="InParanoid" id="G2XU34"/>
<proteinExistence type="predicted"/>
<dbReference type="HOGENOM" id="CLU_2867384_0_0_1"/>
<name>G2XU34_BOTF4</name>
<evidence type="ECO:0000313" key="2">
    <source>
        <dbReference type="Proteomes" id="UP000008177"/>
    </source>
</evidence>
<accession>G2XU34</accession>
<reference evidence="2" key="1">
    <citation type="journal article" date="2011" name="PLoS Genet.">
        <title>Genomic analysis of the necrotrophic fungal pathogens Sclerotinia sclerotiorum and Botrytis cinerea.</title>
        <authorList>
            <person name="Amselem J."/>
            <person name="Cuomo C.A."/>
            <person name="van Kan J.A."/>
            <person name="Viaud M."/>
            <person name="Benito E.P."/>
            <person name="Couloux A."/>
            <person name="Coutinho P.M."/>
            <person name="de Vries R.P."/>
            <person name="Dyer P.S."/>
            <person name="Fillinger S."/>
            <person name="Fournier E."/>
            <person name="Gout L."/>
            <person name="Hahn M."/>
            <person name="Kohn L."/>
            <person name="Lapalu N."/>
            <person name="Plummer K.M."/>
            <person name="Pradier J.M."/>
            <person name="Quevillon E."/>
            <person name="Sharon A."/>
            <person name="Simon A."/>
            <person name="ten Have A."/>
            <person name="Tudzynski B."/>
            <person name="Tudzynski P."/>
            <person name="Wincker P."/>
            <person name="Andrew M."/>
            <person name="Anthouard V."/>
            <person name="Beever R.E."/>
            <person name="Beffa R."/>
            <person name="Benoit I."/>
            <person name="Bouzid O."/>
            <person name="Brault B."/>
            <person name="Chen Z."/>
            <person name="Choquer M."/>
            <person name="Collemare J."/>
            <person name="Cotton P."/>
            <person name="Danchin E.G."/>
            <person name="Da Silva C."/>
            <person name="Gautier A."/>
            <person name="Giraud C."/>
            <person name="Giraud T."/>
            <person name="Gonzalez C."/>
            <person name="Grossetete S."/>
            <person name="Guldener U."/>
            <person name="Henrissat B."/>
            <person name="Howlett B.J."/>
            <person name="Kodira C."/>
            <person name="Kretschmer M."/>
            <person name="Lappartient A."/>
            <person name="Leroch M."/>
            <person name="Levis C."/>
            <person name="Mauceli E."/>
            <person name="Neuveglise C."/>
            <person name="Oeser B."/>
            <person name="Pearson M."/>
            <person name="Poulain J."/>
            <person name="Poussereau N."/>
            <person name="Quesneville H."/>
            <person name="Rascle C."/>
            <person name="Schumacher J."/>
            <person name="Segurens B."/>
            <person name="Sexton A."/>
            <person name="Silva E."/>
            <person name="Sirven C."/>
            <person name="Soanes D.M."/>
            <person name="Talbot N.J."/>
            <person name="Templeton M."/>
            <person name="Yandava C."/>
            <person name="Yarden O."/>
            <person name="Zeng Q."/>
            <person name="Rollins J.A."/>
            <person name="Lebrun M.H."/>
            <person name="Dickman M."/>
        </authorList>
    </citation>
    <scope>NUCLEOTIDE SEQUENCE [LARGE SCALE GENOMIC DNA]</scope>
    <source>
        <strain evidence="2">T4</strain>
    </source>
</reference>